<organism evidence="3 4">
    <name type="scientific">Georgenia deserti</name>
    <dbReference type="NCBI Taxonomy" id="2093781"/>
    <lineage>
        <taxon>Bacteria</taxon>
        <taxon>Bacillati</taxon>
        <taxon>Actinomycetota</taxon>
        <taxon>Actinomycetes</taxon>
        <taxon>Micrococcales</taxon>
        <taxon>Bogoriellaceae</taxon>
        <taxon>Georgenia</taxon>
    </lineage>
</organism>
<dbReference type="EC" id="1.-.-.-" evidence="3"/>
<keyword evidence="3" id="KW-0560">Oxidoreductase</keyword>
<dbReference type="InterPro" id="IPR050766">
    <property type="entry name" value="Bact_Lucif_Oxidored"/>
</dbReference>
<dbReference type="InterPro" id="IPR036661">
    <property type="entry name" value="Luciferase-like_sf"/>
</dbReference>
<dbReference type="InterPro" id="IPR011251">
    <property type="entry name" value="Luciferase-like_dom"/>
</dbReference>
<feature type="domain" description="Luciferase-like" evidence="2">
    <location>
        <begin position="1"/>
        <end position="294"/>
    </location>
</feature>
<comment type="similarity">
    <text evidence="1">To bacterial alkanal monooxygenase alpha and beta chains.</text>
</comment>
<dbReference type="Pfam" id="PF00296">
    <property type="entry name" value="Bac_luciferase"/>
    <property type="match status" value="1"/>
</dbReference>
<dbReference type="Proteomes" id="UP001597277">
    <property type="component" value="Unassembled WGS sequence"/>
</dbReference>
<dbReference type="EMBL" id="JBHUEE010000001">
    <property type="protein sequence ID" value="MFD1716884.1"/>
    <property type="molecule type" value="Genomic_DNA"/>
</dbReference>
<sequence length="324" mass="34835">MKVSLLDRSRARVGHPEGAALEHSLARARAVEDLGYHRFWAAEHHAVPGIASGAPAILLAAAGAVTSRIRLGSGGVMLPHHQPFVVAEQFQMLEALYPGRVDLGVGRTLGFTEPVRQALRQSSADRERFEADITELRRYLSRSAPVTVRPATVGAPSLFVLATGHGVETAARLGLPVVIGGPILHSPELAATVAAYRREFRPSEAVPAPEVMVSLDVYLADTADEARELALPEAWAMARSRETGEFGPLEPIQDIRAVRWSERTRARVERSLAQAVAGPPRQVSAQLAKLAERTGSEELLVSTSTYDRDALAQIDAGLAHLLLG</sequence>
<evidence type="ECO:0000256" key="1">
    <source>
        <dbReference type="ARBA" id="ARBA00007789"/>
    </source>
</evidence>
<evidence type="ECO:0000313" key="4">
    <source>
        <dbReference type="Proteomes" id="UP001597277"/>
    </source>
</evidence>
<dbReference type="SUPFAM" id="SSF51679">
    <property type="entry name" value="Bacterial luciferase-like"/>
    <property type="match status" value="1"/>
</dbReference>
<dbReference type="PANTHER" id="PTHR30137:SF6">
    <property type="entry name" value="LUCIFERASE-LIKE MONOOXYGENASE"/>
    <property type="match status" value="1"/>
</dbReference>
<dbReference type="PANTHER" id="PTHR30137">
    <property type="entry name" value="LUCIFERASE-LIKE MONOOXYGENASE"/>
    <property type="match status" value="1"/>
</dbReference>
<accession>A0ABW4L194</accession>
<dbReference type="NCBIfam" id="TIGR03558">
    <property type="entry name" value="oxido_grp_1"/>
    <property type="match status" value="1"/>
</dbReference>
<dbReference type="InterPro" id="IPR019949">
    <property type="entry name" value="CmoO-like"/>
</dbReference>
<comment type="caution">
    <text evidence="3">The sequence shown here is derived from an EMBL/GenBank/DDBJ whole genome shotgun (WGS) entry which is preliminary data.</text>
</comment>
<dbReference type="Gene3D" id="3.20.20.30">
    <property type="entry name" value="Luciferase-like domain"/>
    <property type="match status" value="1"/>
</dbReference>
<keyword evidence="4" id="KW-1185">Reference proteome</keyword>
<reference evidence="4" key="1">
    <citation type="journal article" date="2019" name="Int. J. Syst. Evol. Microbiol.">
        <title>The Global Catalogue of Microorganisms (GCM) 10K type strain sequencing project: providing services to taxonomists for standard genome sequencing and annotation.</title>
        <authorList>
            <consortium name="The Broad Institute Genomics Platform"/>
            <consortium name="The Broad Institute Genome Sequencing Center for Infectious Disease"/>
            <person name="Wu L."/>
            <person name="Ma J."/>
        </authorList>
    </citation>
    <scope>NUCLEOTIDE SEQUENCE [LARGE SCALE GENOMIC DNA]</scope>
    <source>
        <strain evidence="4">JCM 17130</strain>
    </source>
</reference>
<evidence type="ECO:0000313" key="3">
    <source>
        <dbReference type="EMBL" id="MFD1716884.1"/>
    </source>
</evidence>
<evidence type="ECO:0000259" key="2">
    <source>
        <dbReference type="Pfam" id="PF00296"/>
    </source>
</evidence>
<dbReference type="RefSeq" id="WP_388002302.1">
    <property type="nucleotide sequence ID" value="NZ_JBHUEE010000001.1"/>
</dbReference>
<dbReference type="GO" id="GO:0016491">
    <property type="term" value="F:oxidoreductase activity"/>
    <property type="evidence" value="ECO:0007669"/>
    <property type="project" value="UniProtKB-KW"/>
</dbReference>
<name>A0ABW4L194_9MICO</name>
<gene>
    <name evidence="3" type="ORF">ACFSE6_03495</name>
</gene>
<protein>
    <submittedName>
        <fullName evidence="3">MsnO8 family LLM class oxidoreductase</fullName>
        <ecNumber evidence="3">1.-.-.-</ecNumber>
    </submittedName>
</protein>
<proteinExistence type="predicted"/>